<dbReference type="InterPro" id="IPR015424">
    <property type="entry name" value="PyrdxlP-dep_Trfase"/>
</dbReference>
<dbReference type="Proteomes" id="UP000048926">
    <property type="component" value="Unassembled WGS sequence"/>
</dbReference>
<keyword evidence="3" id="KW-0805">Transcription regulation</keyword>
<dbReference type="Pfam" id="PF00392">
    <property type="entry name" value="GntR"/>
    <property type="match status" value="1"/>
</dbReference>
<dbReference type="EMBL" id="CXST01000002">
    <property type="protein sequence ID" value="CTQ45829.1"/>
    <property type="molecule type" value="Genomic_DNA"/>
</dbReference>
<comment type="similarity">
    <text evidence="1">In the C-terminal section; belongs to the class-I pyridoxal-phosphate-dependent aminotransferase family.</text>
</comment>
<dbReference type="InterPro" id="IPR036390">
    <property type="entry name" value="WH_DNA-bd_sf"/>
</dbReference>
<evidence type="ECO:0000313" key="8">
    <source>
        <dbReference type="Proteomes" id="UP000048926"/>
    </source>
</evidence>
<accession>A0A0M6Y8T9</accession>
<dbReference type="AlphaFoldDB" id="A0A0M6Y8T9"/>
<keyword evidence="5" id="KW-0804">Transcription</keyword>
<dbReference type="STRING" id="187304.B0E33_02465"/>
<evidence type="ECO:0000256" key="1">
    <source>
        <dbReference type="ARBA" id="ARBA00005384"/>
    </source>
</evidence>
<dbReference type="SMART" id="SM00345">
    <property type="entry name" value="HTH_GNTR"/>
    <property type="match status" value="1"/>
</dbReference>
<dbReference type="InterPro" id="IPR051446">
    <property type="entry name" value="HTH_trans_reg/aminotransferase"/>
</dbReference>
<dbReference type="PROSITE" id="PS50949">
    <property type="entry name" value="HTH_GNTR"/>
    <property type="match status" value="1"/>
</dbReference>
<dbReference type="CDD" id="cd07377">
    <property type="entry name" value="WHTH_GntR"/>
    <property type="match status" value="1"/>
</dbReference>
<dbReference type="Pfam" id="PF00155">
    <property type="entry name" value="Aminotran_1_2"/>
    <property type="match status" value="1"/>
</dbReference>
<proteinExistence type="inferred from homology"/>
<dbReference type="InterPro" id="IPR036388">
    <property type="entry name" value="WH-like_DNA-bd_sf"/>
</dbReference>
<evidence type="ECO:0000259" key="6">
    <source>
        <dbReference type="PROSITE" id="PS50949"/>
    </source>
</evidence>
<dbReference type="SUPFAM" id="SSF53383">
    <property type="entry name" value="PLP-dependent transferases"/>
    <property type="match status" value="1"/>
</dbReference>
<dbReference type="CDD" id="cd00609">
    <property type="entry name" value="AAT_like"/>
    <property type="match status" value="1"/>
</dbReference>
<keyword evidence="2" id="KW-0663">Pyridoxal phosphate</keyword>
<name>A0A0M6Y8T9_9HYPH</name>
<dbReference type="GO" id="GO:0003677">
    <property type="term" value="F:DNA binding"/>
    <property type="evidence" value="ECO:0007669"/>
    <property type="project" value="UniProtKB-KW"/>
</dbReference>
<evidence type="ECO:0000313" key="7">
    <source>
        <dbReference type="EMBL" id="CTQ45829.1"/>
    </source>
</evidence>
<evidence type="ECO:0000256" key="3">
    <source>
        <dbReference type="ARBA" id="ARBA00023015"/>
    </source>
</evidence>
<dbReference type="InterPro" id="IPR004839">
    <property type="entry name" value="Aminotransferase_I/II_large"/>
</dbReference>
<dbReference type="PANTHER" id="PTHR46577:SF1">
    <property type="entry name" value="HTH-TYPE TRANSCRIPTIONAL REGULATORY PROTEIN GABR"/>
    <property type="match status" value="1"/>
</dbReference>
<dbReference type="Gene3D" id="3.40.640.10">
    <property type="entry name" value="Type I PLP-dependent aspartate aminotransferase-like (Major domain)"/>
    <property type="match status" value="1"/>
</dbReference>
<gene>
    <name evidence="7" type="primary">gabR_2</name>
    <name evidence="7" type="ORF">LAL4801_04284</name>
</gene>
<evidence type="ECO:0000256" key="2">
    <source>
        <dbReference type="ARBA" id="ARBA00022898"/>
    </source>
</evidence>
<reference evidence="8" key="1">
    <citation type="submission" date="2015-07" db="EMBL/GenBank/DDBJ databases">
        <authorList>
            <person name="Rodrigo-Torres Lidia"/>
            <person name="Arahal R.David."/>
        </authorList>
    </citation>
    <scope>NUCLEOTIDE SEQUENCE [LARGE SCALE GENOMIC DNA]</scope>
    <source>
        <strain evidence="8">CECT 4801</strain>
    </source>
</reference>
<evidence type="ECO:0000256" key="4">
    <source>
        <dbReference type="ARBA" id="ARBA00023125"/>
    </source>
</evidence>
<dbReference type="Gene3D" id="1.10.10.10">
    <property type="entry name" value="Winged helix-like DNA-binding domain superfamily/Winged helix DNA-binding domain"/>
    <property type="match status" value="1"/>
</dbReference>
<dbReference type="GO" id="GO:0030170">
    <property type="term" value="F:pyridoxal phosphate binding"/>
    <property type="evidence" value="ECO:0007669"/>
    <property type="project" value="InterPro"/>
</dbReference>
<feature type="domain" description="HTH gntR-type" evidence="6">
    <location>
        <begin position="59"/>
        <end position="127"/>
    </location>
</feature>
<dbReference type="InterPro" id="IPR000524">
    <property type="entry name" value="Tscrpt_reg_HTH_GntR"/>
</dbReference>
<dbReference type="SUPFAM" id="SSF46785">
    <property type="entry name" value="Winged helix' DNA-binding domain"/>
    <property type="match status" value="1"/>
</dbReference>
<keyword evidence="4" id="KW-0238">DNA-binding</keyword>
<dbReference type="PANTHER" id="PTHR46577">
    <property type="entry name" value="HTH-TYPE TRANSCRIPTIONAL REGULATORY PROTEIN GABR"/>
    <property type="match status" value="1"/>
</dbReference>
<sequence>MQYSPLEPESENYGARGIAGLCRFGKQLQTAALGPTEFRDDQKVQMLATYFDTPFDPGRRLQHQIQERLIEAILDGVWPLHEPLPATRVFSSEIKVSRNTVAIVYERLVEDGYLKSVSRRGYFINERHIREQLNIRVDDHAKDILPTAEHPFNPQAFLTYSYAAQENISKPADWQSYPYPFIYGQLAPDKTSVARWRDCVRLAGTAQHAPTWIGDLVDQDEPMLVNQIIRRMLPQRGFRAEPDEILVTVGAQNALFLVAQLFCRPGVRTDMEEPGYVDTRNIFQSFGAELKYHPVDSNGMRVGDELKGARLVYVTPGHQSPTNVTMSMERRLRLLAHAETHDFIVLEDDYEHELNFIGAQKPSLRSFDRTGRVIHVASLSKALFPGLRLGFIAADRRIIRELRALRRLMYRHPSALDQRAMAIFLSEGHYDSHIRRQRKVLSQKWKKIFRLIETHLPTCQATVTTGGSGVWIRLPERIRAAELQSRAARQGLLIEAGDDRYFSPNSPRNRIRLGFGAIAEEKMEPGIKLLGQLLADSR</sequence>
<protein>
    <submittedName>
        <fullName evidence="7">HTH-type transcriptional regulatory protein GabR</fullName>
    </submittedName>
</protein>
<dbReference type="GO" id="GO:0003700">
    <property type="term" value="F:DNA-binding transcription factor activity"/>
    <property type="evidence" value="ECO:0007669"/>
    <property type="project" value="InterPro"/>
</dbReference>
<evidence type="ECO:0000256" key="5">
    <source>
        <dbReference type="ARBA" id="ARBA00023163"/>
    </source>
</evidence>
<keyword evidence="8" id="KW-1185">Reference proteome</keyword>
<dbReference type="InterPro" id="IPR015421">
    <property type="entry name" value="PyrdxlP-dep_Trfase_major"/>
</dbReference>
<organism evidence="7 8">
    <name type="scientific">Roseibium aggregatum</name>
    <dbReference type="NCBI Taxonomy" id="187304"/>
    <lineage>
        <taxon>Bacteria</taxon>
        <taxon>Pseudomonadati</taxon>
        <taxon>Pseudomonadota</taxon>
        <taxon>Alphaproteobacteria</taxon>
        <taxon>Hyphomicrobiales</taxon>
        <taxon>Stappiaceae</taxon>
        <taxon>Roseibium</taxon>
    </lineage>
</organism>